<reference evidence="2 3" key="1">
    <citation type="submission" date="2015-01" db="EMBL/GenBank/DDBJ databases">
        <title>Enhanced salinomycin production by adjusting the supply of polyketide extender units in Streptomyce albus DSM 41398.</title>
        <authorList>
            <person name="Lu C."/>
        </authorList>
    </citation>
    <scope>NUCLEOTIDE SEQUENCE [LARGE SCALE GENOMIC DNA]</scope>
    <source>
        <strain evidence="3">ATCC 21838 / DSM 41398 / FERM P-419 / JCM 4703 / NBRC 107858</strain>
    </source>
</reference>
<dbReference type="KEGG" id="sals:SLNWT_4099"/>
<protein>
    <submittedName>
        <fullName evidence="2">Uncharacterized protein</fullName>
    </submittedName>
</protein>
<dbReference type="EMBL" id="CP010519">
    <property type="protein sequence ID" value="AJE84475.1"/>
    <property type="molecule type" value="Genomic_DNA"/>
</dbReference>
<evidence type="ECO:0000313" key="3">
    <source>
        <dbReference type="Proteomes" id="UP000031523"/>
    </source>
</evidence>
<evidence type="ECO:0000313" key="2">
    <source>
        <dbReference type="EMBL" id="AJE84475.1"/>
    </source>
</evidence>
<dbReference type="AlphaFoldDB" id="A0A0B5EYL3"/>
<name>A0A0B5EYL3_STRA4</name>
<dbReference type="Proteomes" id="UP000031523">
    <property type="component" value="Chromosome"/>
</dbReference>
<evidence type="ECO:0000256" key="1">
    <source>
        <dbReference type="SAM" id="MobiDB-lite"/>
    </source>
</evidence>
<proteinExistence type="predicted"/>
<feature type="region of interest" description="Disordered" evidence="1">
    <location>
        <begin position="1"/>
        <end position="28"/>
    </location>
</feature>
<gene>
    <name evidence="2" type="ORF">SLNWT_4099</name>
</gene>
<accession>A0A0B5EYL3</accession>
<organism evidence="2 3">
    <name type="scientific">Streptomyces albus (strain ATCC 21838 / DSM 41398 / FERM P-419 / JCM 4703 / NBRC 107858)</name>
    <dbReference type="NCBI Taxonomy" id="1081613"/>
    <lineage>
        <taxon>Bacteria</taxon>
        <taxon>Bacillati</taxon>
        <taxon>Actinomycetota</taxon>
        <taxon>Actinomycetes</taxon>
        <taxon>Kitasatosporales</taxon>
        <taxon>Streptomycetaceae</taxon>
        <taxon>Streptomyces</taxon>
    </lineage>
</organism>
<sequence length="41" mass="4738">MKHRPPPHPASPPTPRHPHTEPRPVMEWGAANPFRYLRPHG</sequence>
<keyword evidence="3" id="KW-1185">Reference proteome</keyword>